<sequence length="48" mass="5257">MVGASWPPSLTNRLTEQKELVQPVGLRNPREEARALGCPPTSDFPGPR</sequence>
<dbReference type="AlphaFoldDB" id="K5BL24"/>
<organism evidence="2 3">
    <name type="scientific">Mycolicibacterium hassiacum (strain DSM 44199 / CIP 105218 / JCM 12690 / 3849)</name>
    <name type="common">Mycobacterium hassiacum</name>
    <dbReference type="NCBI Taxonomy" id="1122247"/>
    <lineage>
        <taxon>Bacteria</taxon>
        <taxon>Bacillati</taxon>
        <taxon>Actinomycetota</taxon>
        <taxon>Actinomycetes</taxon>
        <taxon>Mycobacteriales</taxon>
        <taxon>Mycobacteriaceae</taxon>
        <taxon>Mycolicibacterium</taxon>
    </lineage>
</organism>
<dbReference type="Proteomes" id="UP000006265">
    <property type="component" value="Unassembled WGS sequence"/>
</dbReference>
<dbReference type="EMBL" id="AMRA01000005">
    <property type="protein sequence ID" value="EKF25869.1"/>
    <property type="molecule type" value="Genomic_DNA"/>
</dbReference>
<proteinExistence type="predicted"/>
<feature type="region of interest" description="Disordered" evidence="1">
    <location>
        <begin position="1"/>
        <end position="48"/>
    </location>
</feature>
<evidence type="ECO:0000313" key="2">
    <source>
        <dbReference type="EMBL" id="EKF25869.1"/>
    </source>
</evidence>
<accession>K5BL24</accession>
<gene>
    <name evidence="2" type="ORF">C731_0101</name>
</gene>
<reference evidence="2 3" key="1">
    <citation type="journal article" date="2012" name="J. Bacteriol.">
        <title>Genome sequence of Mycobacterium hassiacum DSM 44199, a rare source of heat-stable mycobacterial proteins.</title>
        <authorList>
            <person name="Tiago I."/>
            <person name="Maranha A."/>
            <person name="Mendes V."/>
            <person name="Alarico S."/>
            <person name="Moynihan P.J."/>
            <person name="Clarke A.J."/>
            <person name="Macedo-Ribeiro S."/>
            <person name="Pereira P.J."/>
            <person name="Empadinhas N."/>
        </authorList>
    </citation>
    <scope>NUCLEOTIDE SEQUENCE [LARGE SCALE GENOMIC DNA]</scope>
    <source>
        <strain evidence="3">DSM 44199 / CIP 105218 / JCM 12690 / 3849</strain>
    </source>
</reference>
<evidence type="ECO:0000313" key="3">
    <source>
        <dbReference type="Proteomes" id="UP000006265"/>
    </source>
</evidence>
<comment type="caution">
    <text evidence="2">The sequence shown here is derived from an EMBL/GenBank/DDBJ whole genome shotgun (WGS) entry which is preliminary data.</text>
</comment>
<protein>
    <submittedName>
        <fullName evidence="2">Uncharacterized protein</fullName>
    </submittedName>
</protein>
<evidence type="ECO:0000256" key="1">
    <source>
        <dbReference type="SAM" id="MobiDB-lite"/>
    </source>
</evidence>
<keyword evidence="3" id="KW-1185">Reference proteome</keyword>
<name>K5BL24_MYCHD</name>